<gene>
    <name evidence="2" type="ORF">BKA15_004911</name>
</gene>
<evidence type="ECO:0000313" key="2">
    <source>
        <dbReference type="EMBL" id="NYE73582.1"/>
    </source>
</evidence>
<dbReference type="RefSeq" id="WP_179755184.1">
    <property type="nucleotide sequence ID" value="NZ_JACCBU010000001.1"/>
</dbReference>
<dbReference type="AlphaFoldDB" id="A0A7Y9IBD0"/>
<dbReference type="Pfam" id="PF12728">
    <property type="entry name" value="HTH_17"/>
    <property type="match status" value="1"/>
</dbReference>
<proteinExistence type="predicted"/>
<dbReference type="GO" id="GO:0003677">
    <property type="term" value="F:DNA binding"/>
    <property type="evidence" value="ECO:0007669"/>
    <property type="project" value="InterPro"/>
</dbReference>
<evidence type="ECO:0000313" key="3">
    <source>
        <dbReference type="Proteomes" id="UP000569914"/>
    </source>
</evidence>
<dbReference type="Proteomes" id="UP000569914">
    <property type="component" value="Unassembled WGS sequence"/>
</dbReference>
<dbReference type="InterPro" id="IPR009061">
    <property type="entry name" value="DNA-bd_dom_put_sf"/>
</dbReference>
<dbReference type="EMBL" id="JACCBU010000001">
    <property type="protein sequence ID" value="NYE73582.1"/>
    <property type="molecule type" value="Genomic_DNA"/>
</dbReference>
<keyword evidence="3" id="KW-1185">Reference proteome</keyword>
<accession>A0A7Y9IBD0</accession>
<organism evidence="2 3">
    <name type="scientific">Microlunatus parietis</name>
    <dbReference type="NCBI Taxonomy" id="682979"/>
    <lineage>
        <taxon>Bacteria</taxon>
        <taxon>Bacillati</taxon>
        <taxon>Actinomycetota</taxon>
        <taxon>Actinomycetes</taxon>
        <taxon>Propionibacteriales</taxon>
        <taxon>Propionibacteriaceae</taxon>
        <taxon>Microlunatus</taxon>
    </lineage>
</organism>
<dbReference type="NCBIfam" id="TIGR01764">
    <property type="entry name" value="excise"/>
    <property type="match status" value="1"/>
</dbReference>
<dbReference type="InterPro" id="IPR041657">
    <property type="entry name" value="HTH_17"/>
</dbReference>
<reference evidence="2 3" key="1">
    <citation type="submission" date="2020-07" db="EMBL/GenBank/DDBJ databases">
        <title>Sequencing the genomes of 1000 actinobacteria strains.</title>
        <authorList>
            <person name="Klenk H.-P."/>
        </authorList>
    </citation>
    <scope>NUCLEOTIDE SEQUENCE [LARGE SCALE GENOMIC DNA]</scope>
    <source>
        <strain evidence="2 3">DSM 22083</strain>
    </source>
</reference>
<feature type="domain" description="Helix-turn-helix" evidence="1">
    <location>
        <begin position="6"/>
        <end position="51"/>
    </location>
</feature>
<evidence type="ECO:0000259" key="1">
    <source>
        <dbReference type="Pfam" id="PF12728"/>
    </source>
</evidence>
<comment type="caution">
    <text evidence="2">The sequence shown here is derived from an EMBL/GenBank/DDBJ whole genome shotgun (WGS) entry which is preliminary data.</text>
</comment>
<name>A0A7Y9IBD0_9ACTN</name>
<sequence length="63" mass="7125">MPARRYLSLSEAAEYLGINVRTLRRAIADGRIDGYRIGDRIVRVDLDQIEQSLLIKIPTAVGR</sequence>
<dbReference type="SUPFAM" id="SSF46955">
    <property type="entry name" value="Putative DNA-binding domain"/>
    <property type="match status" value="1"/>
</dbReference>
<protein>
    <submittedName>
        <fullName evidence="2">Excisionase family DNA binding protein</fullName>
    </submittedName>
</protein>
<dbReference type="InterPro" id="IPR010093">
    <property type="entry name" value="SinI_DNA-bd"/>
</dbReference>